<dbReference type="GO" id="GO:0051537">
    <property type="term" value="F:2 iron, 2 sulfur cluster binding"/>
    <property type="evidence" value="ECO:0007669"/>
    <property type="project" value="UniProtKB-KW"/>
</dbReference>
<dbReference type="EMBL" id="LXWW01000042">
    <property type="protein sequence ID" value="OAO17201.1"/>
    <property type="molecule type" value="Genomic_DNA"/>
</dbReference>
<protein>
    <submittedName>
        <fullName evidence="8">2Fe-2S ferredoxin</fullName>
    </submittedName>
</protein>
<evidence type="ECO:0000313" key="8">
    <source>
        <dbReference type="EMBL" id="OAO17201.1"/>
    </source>
</evidence>
<keyword evidence="2" id="KW-0001">2Fe-2S</keyword>
<evidence type="ECO:0000256" key="3">
    <source>
        <dbReference type="ARBA" id="ARBA00022723"/>
    </source>
</evidence>
<comment type="caution">
    <text evidence="8">The sequence shown here is derived from an EMBL/GenBank/DDBJ whole genome shotgun (WGS) entry which is preliminary data.</text>
</comment>
<dbReference type="InterPro" id="IPR001055">
    <property type="entry name" value="Adrenodoxin-like"/>
</dbReference>
<dbReference type="InterPro" id="IPR036010">
    <property type="entry name" value="2Fe-2S_ferredoxin-like_sf"/>
</dbReference>
<sequence>MQCVRRLVPSVVKYSTRMYNPARFFGVEMTFKANGEDVEVECDAGENLFEVAVGNDVEVKNSCNGGGTCGECWMVFPKDVFDKLPKAGETEQGLLKKMGAPALARLSCQVKTCECMSGKTIEVPLPK</sequence>
<accession>A0A196SLP4</accession>
<evidence type="ECO:0000313" key="9">
    <source>
        <dbReference type="Proteomes" id="UP000078348"/>
    </source>
</evidence>
<dbReference type="PROSITE" id="PS51085">
    <property type="entry name" value="2FE2S_FER_2"/>
    <property type="match status" value="1"/>
</dbReference>
<dbReference type="Proteomes" id="UP000078348">
    <property type="component" value="Unassembled WGS sequence"/>
</dbReference>
<evidence type="ECO:0000256" key="2">
    <source>
        <dbReference type="ARBA" id="ARBA00022714"/>
    </source>
</evidence>
<name>A0A196SLP4_BLAHN</name>
<dbReference type="InterPro" id="IPR012675">
    <property type="entry name" value="Beta-grasp_dom_sf"/>
</dbReference>
<evidence type="ECO:0000256" key="5">
    <source>
        <dbReference type="ARBA" id="ARBA00023014"/>
    </source>
</evidence>
<keyword evidence="9" id="KW-1185">Reference proteome</keyword>
<gene>
    <name evidence="8" type="ORF">AV274_1060</name>
</gene>
<evidence type="ECO:0000256" key="6">
    <source>
        <dbReference type="ARBA" id="ARBA00034078"/>
    </source>
</evidence>
<evidence type="ECO:0000256" key="1">
    <source>
        <dbReference type="ARBA" id="ARBA00010914"/>
    </source>
</evidence>
<dbReference type="OrthoDB" id="268593at2759"/>
<dbReference type="Pfam" id="PF00111">
    <property type="entry name" value="Fer2"/>
    <property type="match status" value="1"/>
</dbReference>
<dbReference type="InterPro" id="IPR001041">
    <property type="entry name" value="2Fe-2S_ferredoxin-type"/>
</dbReference>
<evidence type="ECO:0000259" key="7">
    <source>
        <dbReference type="PROSITE" id="PS51085"/>
    </source>
</evidence>
<dbReference type="PANTHER" id="PTHR23426">
    <property type="entry name" value="FERREDOXIN/ADRENODOXIN"/>
    <property type="match status" value="1"/>
</dbReference>
<keyword evidence="3" id="KW-0479">Metal-binding</keyword>
<dbReference type="STRING" id="478820.A0A196SLP4"/>
<dbReference type="Gene3D" id="3.10.20.30">
    <property type="match status" value="1"/>
</dbReference>
<dbReference type="CDD" id="cd00207">
    <property type="entry name" value="fer2"/>
    <property type="match status" value="1"/>
</dbReference>
<organism evidence="8 9">
    <name type="scientific">Blastocystis sp. subtype 1 (strain ATCC 50177 / NandII)</name>
    <dbReference type="NCBI Taxonomy" id="478820"/>
    <lineage>
        <taxon>Eukaryota</taxon>
        <taxon>Sar</taxon>
        <taxon>Stramenopiles</taxon>
        <taxon>Bigyra</taxon>
        <taxon>Opalozoa</taxon>
        <taxon>Opalinata</taxon>
        <taxon>Blastocystidae</taxon>
        <taxon>Blastocystis</taxon>
    </lineage>
</organism>
<keyword evidence="5" id="KW-0411">Iron-sulfur</keyword>
<dbReference type="SUPFAM" id="SSF54292">
    <property type="entry name" value="2Fe-2S ferredoxin-like"/>
    <property type="match status" value="1"/>
</dbReference>
<dbReference type="GO" id="GO:0046872">
    <property type="term" value="F:metal ion binding"/>
    <property type="evidence" value="ECO:0007669"/>
    <property type="project" value="UniProtKB-KW"/>
</dbReference>
<feature type="domain" description="2Fe-2S ferredoxin-type" evidence="7">
    <location>
        <begin position="27"/>
        <end position="127"/>
    </location>
</feature>
<dbReference type="PANTHER" id="PTHR23426:SF65">
    <property type="entry name" value="FERREDOXIN-2, MITOCHONDRIAL"/>
    <property type="match status" value="1"/>
</dbReference>
<dbReference type="GO" id="GO:0009055">
    <property type="term" value="F:electron transfer activity"/>
    <property type="evidence" value="ECO:0007669"/>
    <property type="project" value="TreeGrafter"/>
</dbReference>
<reference evidence="8 9" key="1">
    <citation type="submission" date="2016-05" db="EMBL/GenBank/DDBJ databases">
        <title>Nuclear genome of Blastocystis sp. subtype 1 NandII.</title>
        <authorList>
            <person name="Gentekaki E."/>
            <person name="Curtis B."/>
            <person name="Stairs C."/>
            <person name="Eme L."/>
            <person name="Herman E."/>
            <person name="Klimes V."/>
            <person name="Arias M.C."/>
            <person name="Elias M."/>
            <person name="Hilliou F."/>
            <person name="Klute M."/>
            <person name="Malik S.-B."/>
            <person name="Pightling A."/>
            <person name="Rachubinski R."/>
            <person name="Salas D."/>
            <person name="Schlacht A."/>
            <person name="Suga H."/>
            <person name="Archibald J."/>
            <person name="Ball S.G."/>
            <person name="Clark G."/>
            <person name="Dacks J."/>
            <person name="Van Der Giezen M."/>
            <person name="Tsaousis A."/>
            <person name="Roger A."/>
        </authorList>
    </citation>
    <scope>NUCLEOTIDE SEQUENCE [LARGE SCALE GENOMIC DNA]</scope>
    <source>
        <strain evidence="9">ATCC 50177 / NandII</strain>
    </source>
</reference>
<proteinExistence type="inferred from homology"/>
<dbReference type="AlphaFoldDB" id="A0A196SLP4"/>
<evidence type="ECO:0000256" key="4">
    <source>
        <dbReference type="ARBA" id="ARBA00023004"/>
    </source>
</evidence>
<comment type="cofactor">
    <cofactor evidence="6">
        <name>[2Fe-2S] cluster</name>
        <dbReference type="ChEBI" id="CHEBI:190135"/>
    </cofactor>
</comment>
<dbReference type="GO" id="GO:0140647">
    <property type="term" value="P:P450-containing electron transport chain"/>
    <property type="evidence" value="ECO:0007669"/>
    <property type="project" value="InterPro"/>
</dbReference>
<keyword evidence="4" id="KW-0408">Iron</keyword>
<comment type="similarity">
    <text evidence="1">Belongs to the adrenodoxin/putidaredoxin family.</text>
</comment>